<evidence type="ECO:0000256" key="4">
    <source>
        <dbReference type="ARBA" id="ARBA00022427"/>
    </source>
</evidence>
<dbReference type="EMBL" id="SRMA01027313">
    <property type="protein sequence ID" value="TRY55665.1"/>
    <property type="molecule type" value="Genomic_DNA"/>
</dbReference>
<dbReference type="PANTHER" id="PTHR12002">
    <property type="entry name" value="CLAUDIN"/>
    <property type="match status" value="1"/>
</dbReference>
<keyword evidence="8 10" id="KW-1133">Transmembrane helix</keyword>
<comment type="subcellular location">
    <subcellularLocation>
        <location evidence="1">Cell junction</location>
        <location evidence="1">Tight junction</location>
    </subcellularLocation>
    <subcellularLocation>
        <location evidence="2">Cell membrane</location>
        <topology evidence="2">Multi-pass membrane protein</topology>
    </subcellularLocation>
</comment>
<keyword evidence="6 10" id="KW-0812">Transmembrane</keyword>
<dbReference type="GO" id="GO:0005198">
    <property type="term" value="F:structural molecule activity"/>
    <property type="evidence" value="ECO:0007669"/>
    <property type="project" value="InterPro"/>
</dbReference>
<keyword evidence="4" id="KW-0796">Tight junction</keyword>
<feature type="transmembrane region" description="Helical" evidence="10">
    <location>
        <begin position="131"/>
        <end position="153"/>
    </location>
</feature>
<comment type="caution">
    <text evidence="11">The sequence shown here is derived from an EMBL/GenBank/DDBJ whole genome shotgun (WGS) entry which is preliminary data.</text>
</comment>
<name>A0A553MR61_9TELE</name>
<evidence type="ECO:0000313" key="11">
    <source>
        <dbReference type="EMBL" id="TRY55665.1"/>
    </source>
</evidence>
<dbReference type="Gene3D" id="1.20.140.150">
    <property type="match status" value="1"/>
</dbReference>
<evidence type="ECO:0000256" key="1">
    <source>
        <dbReference type="ARBA" id="ARBA00004435"/>
    </source>
</evidence>
<feature type="transmembrane region" description="Helical" evidence="10">
    <location>
        <begin position="173"/>
        <end position="197"/>
    </location>
</feature>
<gene>
    <name evidence="11" type="ORF">DNTS_016513</name>
</gene>
<keyword evidence="9 10" id="KW-0472">Membrane</keyword>
<evidence type="ECO:0000256" key="9">
    <source>
        <dbReference type="ARBA" id="ARBA00023136"/>
    </source>
</evidence>
<dbReference type="InterPro" id="IPR004031">
    <property type="entry name" value="PMP22/EMP/MP20/Claudin"/>
</dbReference>
<dbReference type="Proteomes" id="UP000316079">
    <property type="component" value="Unassembled WGS sequence"/>
</dbReference>
<protein>
    <submittedName>
        <fullName evidence="11">Uncharacterized protein</fullName>
    </submittedName>
</protein>
<feature type="transmembrane region" description="Helical" evidence="10">
    <location>
        <begin position="20"/>
        <end position="41"/>
    </location>
</feature>
<dbReference type="GO" id="GO:0005886">
    <property type="term" value="C:plasma membrane"/>
    <property type="evidence" value="ECO:0007669"/>
    <property type="project" value="UniProtKB-SubCell"/>
</dbReference>
<keyword evidence="12" id="KW-1185">Reference proteome</keyword>
<evidence type="ECO:0000256" key="3">
    <source>
        <dbReference type="ARBA" id="ARBA00008295"/>
    </source>
</evidence>
<dbReference type="STRING" id="623744.A0A553MR61"/>
<dbReference type="PRINTS" id="PR01077">
    <property type="entry name" value="CLAUDIN"/>
</dbReference>
<evidence type="ECO:0000256" key="7">
    <source>
        <dbReference type="ARBA" id="ARBA00022949"/>
    </source>
</evidence>
<accession>A0A553MR61</accession>
<dbReference type="OrthoDB" id="9936647at2759"/>
<evidence type="ECO:0000256" key="10">
    <source>
        <dbReference type="SAM" id="Phobius"/>
    </source>
</evidence>
<dbReference type="PROSITE" id="PS01346">
    <property type="entry name" value="CLAUDIN"/>
    <property type="match status" value="1"/>
</dbReference>
<dbReference type="InterPro" id="IPR006187">
    <property type="entry name" value="Claudin"/>
</dbReference>
<evidence type="ECO:0000313" key="12">
    <source>
        <dbReference type="Proteomes" id="UP000316079"/>
    </source>
</evidence>
<proteinExistence type="inferred from homology"/>
<keyword evidence="5" id="KW-1003">Cell membrane</keyword>
<dbReference type="InterPro" id="IPR017974">
    <property type="entry name" value="Claudin_CS"/>
</dbReference>
<sequence>MVAHWEHSSTTMRKRTVVMYLEIGCFVSCLCGWVLICSTLATEYWIVSESAAVVLTAGDFYSNLWMDCISDTTGVSDCKYYPSMMNLSAFLHVSRALAIVSVIFGFWGNVLALIGMKCTKIGGTELINARLTFSATLTYMASGLSGMTVYSWWGEKTRSEFLDPYYLEIKFELGAALFVGWGGSCLLICGSAVLGYLSGREAFPKRYTPQPRKAPTYMTAQTRRSYLLPGSSRPTAILMSTSQRSLSGSRLSRARAGIQESRPVPPSQRSFAVSRGGTGARMIQSVPPSHWSLSESRLNPGFGGSQDVQSALFAPSFNVSREMTGAQEAQGFVQPAWPPIDSAV</sequence>
<keyword evidence="7" id="KW-0965">Cell junction</keyword>
<dbReference type="Pfam" id="PF00822">
    <property type="entry name" value="PMP22_Claudin"/>
    <property type="match status" value="1"/>
</dbReference>
<comment type="similarity">
    <text evidence="3">Belongs to the claudin family.</text>
</comment>
<evidence type="ECO:0000256" key="2">
    <source>
        <dbReference type="ARBA" id="ARBA00004651"/>
    </source>
</evidence>
<reference evidence="11 12" key="1">
    <citation type="journal article" date="2019" name="Sci. Data">
        <title>Hybrid genome assembly and annotation of Danionella translucida.</title>
        <authorList>
            <person name="Kadobianskyi M."/>
            <person name="Schulze L."/>
            <person name="Schuelke M."/>
            <person name="Judkewitz B."/>
        </authorList>
    </citation>
    <scope>NUCLEOTIDE SEQUENCE [LARGE SCALE GENOMIC DNA]</scope>
    <source>
        <strain evidence="11 12">Bolton</strain>
    </source>
</reference>
<evidence type="ECO:0000256" key="8">
    <source>
        <dbReference type="ARBA" id="ARBA00022989"/>
    </source>
</evidence>
<evidence type="ECO:0000256" key="5">
    <source>
        <dbReference type="ARBA" id="ARBA00022475"/>
    </source>
</evidence>
<evidence type="ECO:0000256" key="6">
    <source>
        <dbReference type="ARBA" id="ARBA00022692"/>
    </source>
</evidence>
<dbReference type="AlphaFoldDB" id="A0A553MR61"/>
<organism evidence="11 12">
    <name type="scientific">Danionella cerebrum</name>
    <dbReference type="NCBI Taxonomy" id="2873325"/>
    <lineage>
        <taxon>Eukaryota</taxon>
        <taxon>Metazoa</taxon>
        <taxon>Chordata</taxon>
        <taxon>Craniata</taxon>
        <taxon>Vertebrata</taxon>
        <taxon>Euteleostomi</taxon>
        <taxon>Actinopterygii</taxon>
        <taxon>Neopterygii</taxon>
        <taxon>Teleostei</taxon>
        <taxon>Ostariophysi</taxon>
        <taxon>Cypriniformes</taxon>
        <taxon>Danionidae</taxon>
        <taxon>Danioninae</taxon>
        <taxon>Danionella</taxon>
    </lineage>
</organism>
<dbReference type="GO" id="GO:0005923">
    <property type="term" value="C:bicellular tight junction"/>
    <property type="evidence" value="ECO:0007669"/>
    <property type="project" value="UniProtKB-SubCell"/>
</dbReference>
<feature type="transmembrane region" description="Helical" evidence="10">
    <location>
        <begin position="89"/>
        <end position="110"/>
    </location>
</feature>